<sequence length="529" mass="59306">MKRMSGLFLALAALVLPSSRSAVFAQESRASCESADVVWLWKGALTSHSVTFKFGLAAHHGCDDRDFVLSATPQRSEDDDEANAEDSSMAYTNLAMCRSVHIDEDDATDAPVMSCELLDLQHPQQTYRYSLSLLRRSPGVPHVVVKRGVFTTPAVEGQAFDFRFAFSSCADEKSDPKVFDEIREHDPLFLLHMGDLHYHNIEINDVGRFRAAFNSLFDSPSGRAMLAMDVPFAYMWDDHDFGPDNSDKTAPGRNASLQVYREFVPHYELPGDQTAHGRQSAVYQAFTIGRVRFLVTDLRSHRTPNLAPDVPSKTVLGATQKKWLKEELVLATNDPSIGLIVWCSTMPWHDDERKWGYFTHEQRELVNYMQAQGVNKWKPVVIVSGDAHMLAVDDGSHSPGHLPVFHAAALGRPGSIKGGPYSHGAFPGTGQYGLMDVEDDGKRVCLKYQGIRMGTGVLIEYDSCHPERTPPNATYYPPPKAFRPLQRRWKKVKRFLWENVFVVGATGSVLFAFLVVFVLQQRRPKTKNE</sequence>
<dbReference type="EMBL" id="SPLM01000003">
    <property type="protein sequence ID" value="TMW68081.1"/>
    <property type="molecule type" value="Genomic_DNA"/>
</dbReference>
<dbReference type="Proteomes" id="UP000794436">
    <property type="component" value="Unassembled WGS sequence"/>
</dbReference>
<keyword evidence="5" id="KW-1185">Reference proteome</keyword>
<protein>
    <recommendedName>
        <fullName evidence="3">PhoD-like phosphatase metallophosphatase domain-containing protein</fullName>
    </recommendedName>
</protein>
<accession>A0A8K1CSZ3</accession>
<dbReference type="InterPro" id="IPR018946">
    <property type="entry name" value="PhoD-like_MPP"/>
</dbReference>
<dbReference type="Pfam" id="PF09423">
    <property type="entry name" value="PhoD"/>
    <property type="match status" value="1"/>
</dbReference>
<dbReference type="InterPro" id="IPR029052">
    <property type="entry name" value="Metallo-depent_PP-like"/>
</dbReference>
<gene>
    <name evidence="4" type="ORF">Poli38472_007753</name>
</gene>
<feature type="chain" id="PRO_5035445298" description="PhoD-like phosphatase metallophosphatase domain-containing protein" evidence="2">
    <location>
        <begin position="26"/>
        <end position="529"/>
    </location>
</feature>
<evidence type="ECO:0000313" key="5">
    <source>
        <dbReference type="Proteomes" id="UP000794436"/>
    </source>
</evidence>
<dbReference type="AlphaFoldDB" id="A0A8K1CSZ3"/>
<feature type="transmembrane region" description="Helical" evidence="1">
    <location>
        <begin position="495"/>
        <end position="519"/>
    </location>
</feature>
<name>A0A8K1CSZ3_PYTOL</name>
<evidence type="ECO:0000256" key="2">
    <source>
        <dbReference type="SAM" id="SignalP"/>
    </source>
</evidence>
<keyword evidence="2" id="KW-0732">Signal</keyword>
<feature type="domain" description="PhoD-like phosphatase metallophosphatase" evidence="3">
    <location>
        <begin position="164"/>
        <end position="394"/>
    </location>
</feature>
<evidence type="ECO:0000259" key="3">
    <source>
        <dbReference type="Pfam" id="PF09423"/>
    </source>
</evidence>
<organism evidence="4 5">
    <name type="scientific">Pythium oligandrum</name>
    <name type="common">Mycoparasitic fungus</name>
    <dbReference type="NCBI Taxonomy" id="41045"/>
    <lineage>
        <taxon>Eukaryota</taxon>
        <taxon>Sar</taxon>
        <taxon>Stramenopiles</taxon>
        <taxon>Oomycota</taxon>
        <taxon>Peronosporomycetes</taxon>
        <taxon>Pythiales</taxon>
        <taxon>Pythiaceae</taxon>
        <taxon>Pythium</taxon>
    </lineage>
</organism>
<dbReference type="SUPFAM" id="SSF56300">
    <property type="entry name" value="Metallo-dependent phosphatases"/>
    <property type="match status" value="1"/>
</dbReference>
<feature type="signal peptide" evidence="2">
    <location>
        <begin position="1"/>
        <end position="25"/>
    </location>
</feature>
<keyword evidence="1" id="KW-0472">Membrane</keyword>
<dbReference type="PANTHER" id="PTHR33987">
    <property type="entry name" value="CALCINEURIN-LIKE METALLO-PHOSPHOESTERASE SUPERFAMILY PROTEIN"/>
    <property type="match status" value="1"/>
</dbReference>
<dbReference type="OrthoDB" id="2100241at2759"/>
<dbReference type="InterPro" id="IPR038607">
    <property type="entry name" value="PhoD-like_sf"/>
</dbReference>
<keyword evidence="1" id="KW-1133">Transmembrane helix</keyword>
<proteinExistence type="predicted"/>
<evidence type="ECO:0000313" key="4">
    <source>
        <dbReference type="EMBL" id="TMW68081.1"/>
    </source>
</evidence>
<dbReference type="PANTHER" id="PTHR33987:SF1">
    <property type="entry name" value="CALCINEURIN-LIKE METALLO-PHOSPHOESTERASE SUPERFAMILY PROTEIN"/>
    <property type="match status" value="1"/>
</dbReference>
<dbReference type="CDD" id="cd07389">
    <property type="entry name" value="MPP_PhoD"/>
    <property type="match status" value="1"/>
</dbReference>
<reference evidence="4" key="1">
    <citation type="submission" date="2019-03" db="EMBL/GenBank/DDBJ databases">
        <title>Long read genome sequence of the mycoparasitic Pythium oligandrum ATCC 38472 isolated from sugarbeet rhizosphere.</title>
        <authorList>
            <person name="Gaulin E."/>
        </authorList>
    </citation>
    <scope>NUCLEOTIDE SEQUENCE</scope>
    <source>
        <strain evidence="4">ATCC 38472_TT</strain>
    </source>
</reference>
<dbReference type="Gene3D" id="3.60.21.70">
    <property type="entry name" value="PhoD-like phosphatase"/>
    <property type="match status" value="1"/>
</dbReference>
<keyword evidence="1" id="KW-0812">Transmembrane</keyword>
<comment type="caution">
    <text evidence="4">The sequence shown here is derived from an EMBL/GenBank/DDBJ whole genome shotgun (WGS) entry which is preliminary data.</text>
</comment>
<evidence type="ECO:0000256" key="1">
    <source>
        <dbReference type="SAM" id="Phobius"/>
    </source>
</evidence>